<dbReference type="Gene3D" id="2.60.120.590">
    <property type="entry name" value="Alpha-ketoglutarate-dependent dioxygenase AlkB-like"/>
    <property type="match status" value="1"/>
</dbReference>
<name>A0A8J2SLN5_9STRA</name>
<comment type="caution">
    <text evidence="2">The sequence shown here is derived from an EMBL/GenBank/DDBJ whole genome shotgun (WGS) entry which is preliminary data.</text>
</comment>
<dbReference type="GO" id="GO:0005759">
    <property type="term" value="C:mitochondrial matrix"/>
    <property type="evidence" value="ECO:0007669"/>
    <property type="project" value="TreeGrafter"/>
</dbReference>
<dbReference type="EMBL" id="CAKKNE010000004">
    <property type="protein sequence ID" value="CAH0374708.1"/>
    <property type="molecule type" value="Genomic_DNA"/>
</dbReference>
<dbReference type="OrthoDB" id="28127at2759"/>
<dbReference type="GO" id="GO:0006974">
    <property type="term" value="P:DNA damage response"/>
    <property type="evidence" value="ECO:0007669"/>
    <property type="project" value="InterPro"/>
</dbReference>
<dbReference type="GO" id="GO:0006631">
    <property type="term" value="P:fatty acid metabolic process"/>
    <property type="evidence" value="ECO:0007669"/>
    <property type="project" value="TreeGrafter"/>
</dbReference>
<evidence type="ECO:0000259" key="1">
    <source>
        <dbReference type="Pfam" id="PF13532"/>
    </source>
</evidence>
<sequence length="231" mass="25606">MPLRATVHSYRMALRVRASLIARQLRSRPASHCTTRHATPSRRHALSLPPGCSYHADFLTVDEQDALVEAIKARLKGTGYERDHWDAVIDRYREREMLSVDDDLAEAAVEKVRAFLRSEQGVTSFLPPHCIDLAADGGVIRPHIDSIKFSGRVVAGVSLVSAATMVLAEADPATGEPRPGARESELRLEPGSLYVLADESRYDYAHAIAPEGRRLSLILRDAPEDFEQRSL</sequence>
<dbReference type="InterPro" id="IPR037151">
    <property type="entry name" value="AlkB-like_sf"/>
</dbReference>
<evidence type="ECO:0000313" key="3">
    <source>
        <dbReference type="Proteomes" id="UP000789595"/>
    </source>
</evidence>
<keyword evidence="3" id="KW-1185">Reference proteome</keyword>
<accession>A0A8J2SLN5</accession>
<evidence type="ECO:0000313" key="2">
    <source>
        <dbReference type="EMBL" id="CAH0374708.1"/>
    </source>
</evidence>
<reference evidence="2" key="1">
    <citation type="submission" date="2021-11" db="EMBL/GenBank/DDBJ databases">
        <authorList>
            <consortium name="Genoscope - CEA"/>
            <person name="William W."/>
        </authorList>
    </citation>
    <scope>NUCLEOTIDE SEQUENCE</scope>
</reference>
<dbReference type="PANTHER" id="PTHR21052">
    <property type="entry name" value="SPERMATOGENESIS ASSOCIATED 11-RELATED"/>
    <property type="match status" value="1"/>
</dbReference>
<dbReference type="InterPro" id="IPR032870">
    <property type="entry name" value="ALKBH7-like"/>
</dbReference>
<dbReference type="SUPFAM" id="SSF51197">
    <property type="entry name" value="Clavaminate synthase-like"/>
    <property type="match status" value="1"/>
</dbReference>
<gene>
    <name evidence="2" type="ORF">PECAL_4P20070</name>
</gene>
<organism evidence="2 3">
    <name type="scientific">Pelagomonas calceolata</name>
    <dbReference type="NCBI Taxonomy" id="35677"/>
    <lineage>
        <taxon>Eukaryota</taxon>
        <taxon>Sar</taxon>
        <taxon>Stramenopiles</taxon>
        <taxon>Ochrophyta</taxon>
        <taxon>Pelagophyceae</taxon>
        <taxon>Pelagomonadales</taxon>
        <taxon>Pelagomonadaceae</taxon>
        <taxon>Pelagomonas</taxon>
    </lineage>
</organism>
<dbReference type="InterPro" id="IPR027450">
    <property type="entry name" value="AlkB-like"/>
</dbReference>
<protein>
    <recommendedName>
        <fullName evidence="1">Alpha-ketoglutarate-dependent dioxygenase AlkB-like domain-containing protein</fullName>
    </recommendedName>
</protein>
<dbReference type="Pfam" id="PF13532">
    <property type="entry name" value="2OG-FeII_Oxy_2"/>
    <property type="match status" value="1"/>
</dbReference>
<feature type="domain" description="Alpha-ketoglutarate-dependent dioxygenase AlkB-like" evidence="1">
    <location>
        <begin position="85"/>
        <end position="213"/>
    </location>
</feature>
<dbReference type="PANTHER" id="PTHR21052:SF0">
    <property type="entry name" value="ALPHA-KETOGLUTARATE-DEPENDENT DIOXYGENASE ALKB HOMOLOG 7, MITOCHONDRIAL"/>
    <property type="match status" value="1"/>
</dbReference>
<proteinExistence type="predicted"/>
<dbReference type="Proteomes" id="UP000789595">
    <property type="component" value="Unassembled WGS sequence"/>
</dbReference>
<dbReference type="AlphaFoldDB" id="A0A8J2SLN5"/>